<feature type="region of interest" description="Disordered" evidence="1">
    <location>
        <begin position="61"/>
        <end position="134"/>
    </location>
</feature>
<evidence type="ECO:0000256" key="1">
    <source>
        <dbReference type="SAM" id="MobiDB-lite"/>
    </source>
</evidence>
<comment type="caution">
    <text evidence="2">The sequence shown here is derived from an EMBL/GenBank/DDBJ whole genome shotgun (WGS) entry which is preliminary data.</text>
</comment>
<sequence>MILHPDQALIGHRPPLPTLLSPEDHYNFLNGRINSLTSMVEGLHHTDWLVYDVECTIQERSSQIDDRSSKAKLVHRRSNKSSRNEVQPPPPPPSEFQFMPTPQLGLTNTTQYDMSNHSLTKPVSSRIEKSKSVEASVQIQTESIPLKTMVKNRLRFKKMH</sequence>
<proteinExistence type="predicted"/>
<organism evidence="2 3">
    <name type="scientific">Abeliophyllum distichum</name>
    <dbReference type="NCBI Taxonomy" id="126358"/>
    <lineage>
        <taxon>Eukaryota</taxon>
        <taxon>Viridiplantae</taxon>
        <taxon>Streptophyta</taxon>
        <taxon>Embryophyta</taxon>
        <taxon>Tracheophyta</taxon>
        <taxon>Spermatophyta</taxon>
        <taxon>Magnoliopsida</taxon>
        <taxon>eudicotyledons</taxon>
        <taxon>Gunneridae</taxon>
        <taxon>Pentapetalae</taxon>
        <taxon>asterids</taxon>
        <taxon>lamiids</taxon>
        <taxon>Lamiales</taxon>
        <taxon>Oleaceae</taxon>
        <taxon>Forsythieae</taxon>
        <taxon>Abeliophyllum</taxon>
    </lineage>
</organism>
<evidence type="ECO:0000313" key="2">
    <source>
        <dbReference type="EMBL" id="KAL2491218.1"/>
    </source>
</evidence>
<reference evidence="3" key="1">
    <citation type="submission" date="2024-07" db="EMBL/GenBank/DDBJ databases">
        <title>Two chromosome-level genome assemblies of Korean endemic species Abeliophyllum distichum and Forsythia ovata (Oleaceae).</title>
        <authorList>
            <person name="Jang H."/>
        </authorList>
    </citation>
    <scope>NUCLEOTIDE SEQUENCE [LARGE SCALE GENOMIC DNA]</scope>
</reference>
<keyword evidence="3" id="KW-1185">Reference proteome</keyword>
<protein>
    <submittedName>
        <fullName evidence="2">Uncharacterized protein</fullName>
    </submittedName>
</protein>
<evidence type="ECO:0000313" key="3">
    <source>
        <dbReference type="Proteomes" id="UP001604336"/>
    </source>
</evidence>
<gene>
    <name evidence="2" type="ORF">Adt_26846</name>
</gene>
<feature type="compositionally biased region" description="Polar residues" evidence="1">
    <location>
        <begin position="104"/>
        <end position="123"/>
    </location>
</feature>
<dbReference type="EMBL" id="JBFOLK010000008">
    <property type="protein sequence ID" value="KAL2491218.1"/>
    <property type="molecule type" value="Genomic_DNA"/>
</dbReference>
<accession>A0ABD1RSA0</accession>
<dbReference type="Proteomes" id="UP001604336">
    <property type="component" value="Unassembled WGS sequence"/>
</dbReference>
<name>A0ABD1RSA0_9LAMI</name>
<feature type="compositionally biased region" description="Basic residues" evidence="1">
    <location>
        <begin position="70"/>
        <end position="80"/>
    </location>
</feature>
<dbReference type="AlphaFoldDB" id="A0ABD1RSA0"/>